<feature type="region of interest" description="Disordered" evidence="1">
    <location>
        <begin position="28"/>
        <end position="88"/>
    </location>
</feature>
<evidence type="ECO:0000313" key="3">
    <source>
        <dbReference type="Proteomes" id="UP000030147"/>
    </source>
</evidence>
<evidence type="ECO:0008006" key="4">
    <source>
        <dbReference type="Google" id="ProtNLM"/>
    </source>
</evidence>
<feature type="compositionally biased region" description="Basic and acidic residues" evidence="1">
    <location>
        <begin position="79"/>
        <end position="88"/>
    </location>
</feature>
<keyword evidence="3" id="KW-1185">Reference proteome</keyword>
<sequence length="245" mass="27687">MNIKVVGITMLSAAILFGCQGDDKEARMGTKGNDYEDSANNTNYSAQEDDYNKVDYDNGPNQGMMDGQDYNEENVGNEDTYKNDRNDNDRRYNVAREVAQKVSKQVEEVDRAYVLKTRNNAYVAVTLEGENNNNNNGMNNNNNTMNNDNNNYNTNQMNTNDNNNMNNNDMNNNMGNDKVNDSLKSEIAKVVKSADKEIDNVYVSSNPNFYGMTRGYVNDVNDGNPVRGFVDEFGRMIDRIFPDAQ</sequence>
<dbReference type="RefSeq" id="WP_052111250.1">
    <property type="nucleotide sequence ID" value="NZ_AVBF01000018.1"/>
</dbReference>
<dbReference type="STRING" id="1385514.N782_07495"/>
<dbReference type="Proteomes" id="UP000030147">
    <property type="component" value="Unassembled WGS sequence"/>
</dbReference>
<protein>
    <recommendedName>
        <fullName evidence="4">Lipoprotein</fullName>
    </recommendedName>
</protein>
<proteinExistence type="predicted"/>
<evidence type="ECO:0000313" key="2">
    <source>
        <dbReference type="EMBL" id="KGP73077.1"/>
    </source>
</evidence>
<dbReference type="AlphaFoldDB" id="A0A0A2TB69"/>
<dbReference type="eggNOG" id="ENOG5032V70">
    <property type="taxonomic scope" value="Bacteria"/>
</dbReference>
<organism evidence="2 3">
    <name type="scientific">Pontibacillus yanchengensis Y32</name>
    <dbReference type="NCBI Taxonomy" id="1385514"/>
    <lineage>
        <taxon>Bacteria</taxon>
        <taxon>Bacillati</taxon>
        <taxon>Bacillota</taxon>
        <taxon>Bacilli</taxon>
        <taxon>Bacillales</taxon>
        <taxon>Bacillaceae</taxon>
        <taxon>Pontibacillus</taxon>
    </lineage>
</organism>
<name>A0A0A2TB69_9BACI</name>
<dbReference type="PROSITE" id="PS51257">
    <property type="entry name" value="PROKAR_LIPOPROTEIN"/>
    <property type="match status" value="1"/>
</dbReference>
<accession>A0A0A2TB69</accession>
<comment type="caution">
    <text evidence="2">The sequence shown here is derived from an EMBL/GenBank/DDBJ whole genome shotgun (WGS) entry which is preliminary data.</text>
</comment>
<gene>
    <name evidence="2" type="ORF">N782_07495</name>
</gene>
<dbReference type="Pfam" id="PF09580">
    <property type="entry name" value="Spore_YhcN_YlaJ"/>
    <property type="match status" value="2"/>
</dbReference>
<dbReference type="OrthoDB" id="1707228at2"/>
<dbReference type="EMBL" id="AVBF01000018">
    <property type="protein sequence ID" value="KGP73077.1"/>
    <property type="molecule type" value="Genomic_DNA"/>
</dbReference>
<dbReference type="InterPro" id="IPR019076">
    <property type="entry name" value="Spore_lipoprot_YhcN/YlaJ-like"/>
</dbReference>
<evidence type="ECO:0000256" key="1">
    <source>
        <dbReference type="SAM" id="MobiDB-lite"/>
    </source>
</evidence>
<reference evidence="2 3" key="1">
    <citation type="journal article" date="2015" name="Stand. Genomic Sci.">
        <title>High quality draft genome sequence of the moderately halophilic bacterium Pontibacillus yanchengensis Y32(T) and comparison among Pontibacillus genomes.</title>
        <authorList>
            <person name="Huang J."/>
            <person name="Qiao Z.X."/>
            <person name="Tang J.W."/>
            <person name="Wang G."/>
        </authorList>
    </citation>
    <scope>NUCLEOTIDE SEQUENCE [LARGE SCALE GENOMIC DNA]</scope>
    <source>
        <strain evidence="2 3">Y32</strain>
    </source>
</reference>